<protein>
    <submittedName>
        <fullName evidence="2">YbaN family protein</fullName>
    </submittedName>
</protein>
<dbReference type="InterPro" id="IPR007401">
    <property type="entry name" value="DUF454"/>
</dbReference>
<gene>
    <name evidence="2" type="ORF">ACFO5I_04560</name>
</gene>
<dbReference type="Pfam" id="PF04304">
    <property type="entry name" value="DUF454"/>
    <property type="match status" value="1"/>
</dbReference>
<dbReference type="PANTHER" id="PTHR35813">
    <property type="entry name" value="INNER MEMBRANE PROTEIN YBAN"/>
    <property type="match status" value="1"/>
</dbReference>
<dbReference type="RefSeq" id="WP_204653403.1">
    <property type="nucleotide sequence ID" value="NZ_JAFBFD010000009.1"/>
</dbReference>
<keyword evidence="1" id="KW-0812">Transmembrane</keyword>
<feature type="transmembrane region" description="Helical" evidence="1">
    <location>
        <begin position="7"/>
        <end position="26"/>
    </location>
</feature>
<keyword evidence="1" id="KW-1133">Transmembrane helix</keyword>
<dbReference type="PANTHER" id="PTHR35813:SF1">
    <property type="entry name" value="INNER MEMBRANE PROTEIN YBAN"/>
    <property type="match status" value="1"/>
</dbReference>
<proteinExistence type="predicted"/>
<name>A0ABV9MWD9_9ENTE</name>
<dbReference type="EMBL" id="JBHSGS010000026">
    <property type="protein sequence ID" value="MFC4718998.1"/>
    <property type="molecule type" value="Genomic_DNA"/>
</dbReference>
<feature type="transmembrane region" description="Helical" evidence="1">
    <location>
        <begin position="77"/>
        <end position="93"/>
    </location>
</feature>
<evidence type="ECO:0000313" key="2">
    <source>
        <dbReference type="EMBL" id="MFC4718998.1"/>
    </source>
</evidence>
<dbReference type="Proteomes" id="UP001595969">
    <property type="component" value="Unassembled WGS sequence"/>
</dbReference>
<keyword evidence="3" id="KW-1185">Reference proteome</keyword>
<evidence type="ECO:0000313" key="3">
    <source>
        <dbReference type="Proteomes" id="UP001595969"/>
    </source>
</evidence>
<reference evidence="3" key="1">
    <citation type="journal article" date="2019" name="Int. J. Syst. Evol. Microbiol.">
        <title>The Global Catalogue of Microorganisms (GCM) 10K type strain sequencing project: providing services to taxonomists for standard genome sequencing and annotation.</title>
        <authorList>
            <consortium name="The Broad Institute Genomics Platform"/>
            <consortium name="The Broad Institute Genome Sequencing Center for Infectious Disease"/>
            <person name="Wu L."/>
            <person name="Ma J."/>
        </authorList>
    </citation>
    <scope>NUCLEOTIDE SEQUENCE [LARGE SCALE GENOMIC DNA]</scope>
    <source>
        <strain evidence="3">CGMCC 1.19032</strain>
    </source>
</reference>
<comment type="caution">
    <text evidence="2">The sequence shown here is derived from an EMBL/GenBank/DDBJ whole genome shotgun (WGS) entry which is preliminary data.</text>
</comment>
<accession>A0ABV9MWD9</accession>
<feature type="transmembrane region" description="Helical" evidence="1">
    <location>
        <begin position="99"/>
        <end position="117"/>
    </location>
</feature>
<sequence length="130" mass="15349">MKKFIYIALGSLTFALGTLGIFLPFLPTTGFYLLTGFFWLRSSEKLYLKFTQSSYYQTYIVELFVKKKMTKKGKVKMFLSMAVVFSLPIILVSSWWLKLLLVSIYFAHVFGLLWYFHRQPKIKFQAKEIK</sequence>
<evidence type="ECO:0000256" key="1">
    <source>
        <dbReference type="SAM" id="Phobius"/>
    </source>
</evidence>
<organism evidence="2 3">
    <name type="scientific">Enterococcus lemanii</name>
    <dbReference type="NCBI Taxonomy" id="1159752"/>
    <lineage>
        <taxon>Bacteria</taxon>
        <taxon>Bacillati</taxon>
        <taxon>Bacillota</taxon>
        <taxon>Bacilli</taxon>
        <taxon>Lactobacillales</taxon>
        <taxon>Enterococcaceae</taxon>
        <taxon>Enterococcus</taxon>
    </lineage>
</organism>
<keyword evidence="1" id="KW-0472">Membrane</keyword>